<dbReference type="InterPro" id="IPR051829">
    <property type="entry name" value="Multiheme_Cytochr_ET"/>
</dbReference>
<keyword evidence="1" id="KW-0732">Signal</keyword>
<reference evidence="2" key="1">
    <citation type="submission" date="2018-10" db="EMBL/GenBank/DDBJ databases">
        <authorList>
            <person name="Aoki K."/>
        </authorList>
    </citation>
    <scope>NUCLEOTIDE SEQUENCE</scope>
</reference>
<dbReference type="AlphaFoldDB" id="A0A3B1DTN6"/>
<dbReference type="SUPFAM" id="SSF48695">
    <property type="entry name" value="Multiheme cytochromes"/>
    <property type="match status" value="1"/>
</dbReference>
<evidence type="ECO:0000256" key="1">
    <source>
        <dbReference type="ARBA" id="ARBA00022729"/>
    </source>
</evidence>
<dbReference type="EMBL" id="UOYO01000036">
    <property type="protein sequence ID" value="VAY87886.1"/>
    <property type="molecule type" value="Genomic_DNA"/>
</dbReference>
<dbReference type="PANTHER" id="PTHR35038">
    <property type="entry name" value="DISSIMILATORY SULFITE REDUCTASE SIRA"/>
    <property type="match status" value="1"/>
</dbReference>
<protein>
    <submittedName>
        <fullName evidence="2">Cytochrome c family protein</fullName>
    </submittedName>
</protein>
<sequence length="486" mass="55700">MNTMHGILDVLQYQFHETKTIKQTTGIKYLKNKPTNQQTLAEDHFSKLCAACHIDQNESIFNPKNYTPRGGGCVDCHRVDGVQGIDVNHKNITIKIPSKNCLKCHNRSNRIGLSYFGKFESEGYGTPYKDGRLTHRIDKGRYYYELPADIHHTNAKLECIDCHTEKGVMGDGKQHSHMEDSVDISCKDCHAPNFKQTSNFGLAGMLIALNGNMPYPKQIAVTTKMNSPLYNLQRNDNNITFYRKLDGQAFDISKMSNASYHTSKNHQRLDCTACHSSWIPSCYGCHEVYFKNGKQYDWIKHKKTRGKWVELRSYLRYESPALAIGYNKKIMPTAPGCQVITTIYDKNITNQGFHSFAYASWDPHTTQKHSRTCIDCHFNPQTLGLGAGILDIKDNNITFNPYYQSNVSGLPIKFPIDSLVSSNGKQFQSFSRDNSRGFNKKEITKIVQAYKCIICHSKWDDKIYNDFKKSKKLFYENKTQCFKKID</sequence>
<accession>A0A3B1DTN6</accession>
<organism evidence="2">
    <name type="scientific">hydrothermal vent metagenome</name>
    <dbReference type="NCBI Taxonomy" id="652676"/>
    <lineage>
        <taxon>unclassified sequences</taxon>
        <taxon>metagenomes</taxon>
        <taxon>ecological metagenomes</taxon>
    </lineage>
</organism>
<name>A0A3B1DTN6_9ZZZZ</name>
<gene>
    <name evidence="2" type="ORF">MNB_ARC-1_565</name>
</gene>
<dbReference type="PANTHER" id="PTHR35038:SF8">
    <property type="entry name" value="C-TYPE POLYHEME CYTOCHROME OMCC"/>
    <property type="match status" value="1"/>
</dbReference>
<dbReference type="InterPro" id="IPR036280">
    <property type="entry name" value="Multihaem_cyt_sf"/>
</dbReference>
<evidence type="ECO:0000313" key="2">
    <source>
        <dbReference type="EMBL" id="VAY87886.1"/>
    </source>
</evidence>
<dbReference type="GO" id="GO:0016491">
    <property type="term" value="F:oxidoreductase activity"/>
    <property type="evidence" value="ECO:0007669"/>
    <property type="project" value="TreeGrafter"/>
</dbReference>
<dbReference type="Gene3D" id="3.90.10.10">
    <property type="entry name" value="Cytochrome C3"/>
    <property type="match status" value="1"/>
</dbReference>
<proteinExistence type="predicted"/>